<sequence>MAVRGKCHCGATEFEISEAPKSVTRCNCTFCSKRGALWAYMKPEQFRLLSSRNSAAYSSTPELFKHFHCGTCGCGTYSDTPVWETMDTQPDLRKVSVNARLLEDFDLDAVPVTFVDGRNNW</sequence>
<gene>
    <name evidence="5" type="ORF">HG543_24955</name>
</gene>
<organism evidence="5 6">
    <name type="scientific">Pyxidicoccus fallax</name>
    <dbReference type="NCBI Taxonomy" id="394095"/>
    <lineage>
        <taxon>Bacteria</taxon>
        <taxon>Pseudomonadati</taxon>
        <taxon>Myxococcota</taxon>
        <taxon>Myxococcia</taxon>
        <taxon>Myxococcales</taxon>
        <taxon>Cystobacterineae</taxon>
        <taxon>Myxococcaceae</taxon>
        <taxon>Pyxidicoccus</taxon>
    </lineage>
</organism>
<accession>A0A848LK93</accession>
<comment type="similarity">
    <text evidence="1">Belongs to the Gfa family.</text>
</comment>
<evidence type="ECO:0000259" key="4">
    <source>
        <dbReference type="PROSITE" id="PS51891"/>
    </source>
</evidence>
<evidence type="ECO:0000313" key="5">
    <source>
        <dbReference type="EMBL" id="NMO18084.1"/>
    </source>
</evidence>
<dbReference type="EMBL" id="JABBJJ010000122">
    <property type="protein sequence ID" value="NMO18084.1"/>
    <property type="molecule type" value="Genomic_DNA"/>
</dbReference>
<proteinExistence type="inferred from homology"/>
<dbReference type="RefSeq" id="WP_169347357.1">
    <property type="nucleotide sequence ID" value="NZ_JABBJJ010000122.1"/>
</dbReference>
<dbReference type="GO" id="GO:0046872">
    <property type="term" value="F:metal ion binding"/>
    <property type="evidence" value="ECO:0007669"/>
    <property type="project" value="UniProtKB-KW"/>
</dbReference>
<protein>
    <submittedName>
        <fullName evidence="5">GFA family protein</fullName>
    </submittedName>
</protein>
<dbReference type="PROSITE" id="PS51891">
    <property type="entry name" value="CENP_V_GFA"/>
    <property type="match status" value="1"/>
</dbReference>
<keyword evidence="6" id="KW-1185">Reference proteome</keyword>
<evidence type="ECO:0000313" key="6">
    <source>
        <dbReference type="Proteomes" id="UP000518300"/>
    </source>
</evidence>
<evidence type="ECO:0000256" key="1">
    <source>
        <dbReference type="ARBA" id="ARBA00005495"/>
    </source>
</evidence>
<dbReference type="InterPro" id="IPR006913">
    <property type="entry name" value="CENP-V/GFA"/>
</dbReference>
<evidence type="ECO:0000256" key="3">
    <source>
        <dbReference type="ARBA" id="ARBA00022833"/>
    </source>
</evidence>
<keyword evidence="2" id="KW-0479">Metal-binding</keyword>
<dbReference type="AlphaFoldDB" id="A0A848LK93"/>
<evidence type="ECO:0000256" key="2">
    <source>
        <dbReference type="ARBA" id="ARBA00022723"/>
    </source>
</evidence>
<name>A0A848LK93_9BACT</name>
<dbReference type="InterPro" id="IPR052355">
    <property type="entry name" value="CENP-V-like"/>
</dbReference>
<dbReference type="Pfam" id="PF04828">
    <property type="entry name" value="GFA"/>
    <property type="match status" value="1"/>
</dbReference>
<comment type="caution">
    <text evidence="5">The sequence shown here is derived from an EMBL/GenBank/DDBJ whole genome shotgun (WGS) entry which is preliminary data.</text>
</comment>
<dbReference type="PANTHER" id="PTHR28620:SF1">
    <property type="entry name" value="CENP-V_GFA DOMAIN-CONTAINING PROTEIN"/>
    <property type="match status" value="1"/>
</dbReference>
<dbReference type="SUPFAM" id="SSF51316">
    <property type="entry name" value="Mss4-like"/>
    <property type="match status" value="1"/>
</dbReference>
<dbReference type="Proteomes" id="UP000518300">
    <property type="component" value="Unassembled WGS sequence"/>
</dbReference>
<dbReference type="Gene3D" id="2.170.150.70">
    <property type="match status" value="1"/>
</dbReference>
<reference evidence="5 6" key="1">
    <citation type="submission" date="2020-04" db="EMBL/GenBank/DDBJ databases">
        <title>Draft genome of Pyxidicoccus fallax type strain.</title>
        <authorList>
            <person name="Whitworth D.E."/>
        </authorList>
    </citation>
    <scope>NUCLEOTIDE SEQUENCE [LARGE SCALE GENOMIC DNA]</scope>
    <source>
        <strain evidence="5 6">DSM 14698</strain>
    </source>
</reference>
<dbReference type="GO" id="GO:0016846">
    <property type="term" value="F:carbon-sulfur lyase activity"/>
    <property type="evidence" value="ECO:0007669"/>
    <property type="project" value="InterPro"/>
</dbReference>
<dbReference type="InterPro" id="IPR011057">
    <property type="entry name" value="Mss4-like_sf"/>
</dbReference>
<keyword evidence="3" id="KW-0862">Zinc</keyword>
<dbReference type="PANTHER" id="PTHR28620">
    <property type="entry name" value="CENTROMERE PROTEIN V"/>
    <property type="match status" value="1"/>
</dbReference>
<feature type="domain" description="CENP-V/GFA" evidence="4">
    <location>
        <begin position="3"/>
        <end position="121"/>
    </location>
</feature>